<comment type="caution">
    <text evidence="6">The sequence shown here is derived from an EMBL/GenBank/DDBJ whole genome shotgun (WGS) entry which is preliminary data.</text>
</comment>
<keyword evidence="4" id="KW-0862">Zinc</keyword>
<evidence type="ECO:0000256" key="1">
    <source>
        <dbReference type="ARBA" id="ARBA00012928"/>
    </source>
</evidence>
<keyword evidence="3" id="KW-0520">NAD</keyword>
<keyword evidence="4" id="KW-0479">Metal-binding</keyword>
<dbReference type="Proteomes" id="UP000323856">
    <property type="component" value="Unassembled WGS sequence"/>
</dbReference>
<dbReference type="EC" id="2.3.1.286" evidence="1"/>
<reference evidence="6 7" key="1">
    <citation type="submission" date="2019-07" db="EMBL/GenBank/DDBJ databases">
        <title>Analysis of the biochemical properties, biological activity and biotechnological potential of siderophores and biosurfactants produced by Antarctic psychrotolerant bacteria.</title>
        <authorList>
            <person name="Styczynski M."/>
            <person name="Krucon T."/>
            <person name="Decewicz P."/>
            <person name="Dziewit L."/>
        </authorList>
    </citation>
    <scope>NUCLEOTIDE SEQUENCE [LARGE SCALE GENOMIC DNA]</scope>
    <source>
        <strain evidence="6 7">ANT_H27</strain>
    </source>
</reference>
<feature type="binding site" evidence="4">
    <location>
        <position position="158"/>
    </location>
    <ligand>
        <name>Zn(2+)</name>
        <dbReference type="ChEBI" id="CHEBI:29105"/>
    </ligand>
</feature>
<dbReference type="OrthoDB" id="9800582at2"/>
<dbReference type="Pfam" id="PF02146">
    <property type="entry name" value="SIR2"/>
    <property type="match status" value="1"/>
</dbReference>
<dbReference type="InterPro" id="IPR003000">
    <property type="entry name" value="Sirtuin"/>
</dbReference>
<evidence type="ECO:0000313" key="7">
    <source>
        <dbReference type="Proteomes" id="UP000323856"/>
    </source>
</evidence>
<proteinExistence type="predicted"/>
<dbReference type="SUPFAM" id="SSF52467">
    <property type="entry name" value="DHS-like NAD/FAD-binding domain"/>
    <property type="match status" value="1"/>
</dbReference>
<feature type="binding site" evidence="4">
    <location>
        <position position="216"/>
    </location>
    <ligand>
        <name>Zn(2+)</name>
        <dbReference type="ChEBI" id="CHEBI:29105"/>
    </ligand>
</feature>
<dbReference type="PROSITE" id="PS50305">
    <property type="entry name" value="SIRTUIN"/>
    <property type="match status" value="1"/>
</dbReference>
<evidence type="ECO:0000256" key="4">
    <source>
        <dbReference type="PROSITE-ProRule" id="PRU00236"/>
    </source>
</evidence>
<dbReference type="EMBL" id="VOBL01000023">
    <property type="protein sequence ID" value="KAA0973638.1"/>
    <property type="molecule type" value="Genomic_DNA"/>
</dbReference>
<evidence type="ECO:0000256" key="2">
    <source>
        <dbReference type="ARBA" id="ARBA00022679"/>
    </source>
</evidence>
<dbReference type="GO" id="GO:0070403">
    <property type="term" value="F:NAD+ binding"/>
    <property type="evidence" value="ECO:0007669"/>
    <property type="project" value="InterPro"/>
</dbReference>
<dbReference type="PANTHER" id="PTHR11085">
    <property type="entry name" value="NAD-DEPENDENT PROTEIN DEACYLASE SIRTUIN-5, MITOCHONDRIAL-RELATED"/>
    <property type="match status" value="1"/>
</dbReference>
<sequence>MSRESDLGIRMAHRAAIRSIERVVGESAPLQDPQVACNGIRRMLEAGSVLVLTGAGVSTDSGIPDYRGPNGSLLRHRPMTYQEFLHDPHARHRYWARSFVGWRHMALASPNSSHRRLATWEATGKLSGIVTQNVDGLHVAAGSMNVIALHGDLEQISCLNCGALEGRVQLDARLHEANPGYLERIDLDPSLVNPDGDVSLDEAHVAEFHMVGCLVCGSPALKPNVVYFGENVPAERKARLKELQARSASLLVIGSSLAVMSGYKLLLDARAAGKPVGLINGGPTRGDAKSDYRWRSNIAEALERLDAVPTPDPAAEARARPM</sequence>
<feature type="binding site" evidence="4">
    <location>
        <position position="161"/>
    </location>
    <ligand>
        <name>Zn(2+)</name>
        <dbReference type="ChEBI" id="CHEBI:29105"/>
    </ligand>
</feature>
<protein>
    <recommendedName>
        <fullName evidence="1">protein acetyllysine N-acetyltransferase</fullName>
        <ecNumber evidence="1">2.3.1.286</ecNumber>
    </recommendedName>
</protein>
<dbReference type="Gene3D" id="3.40.50.1220">
    <property type="entry name" value="TPP-binding domain"/>
    <property type="match status" value="1"/>
</dbReference>
<dbReference type="RefSeq" id="WP_149620709.1">
    <property type="nucleotide sequence ID" value="NZ_VOBL01000023.1"/>
</dbReference>
<dbReference type="InterPro" id="IPR026590">
    <property type="entry name" value="Ssirtuin_cat_dom"/>
</dbReference>
<dbReference type="Gene3D" id="3.30.1600.10">
    <property type="entry name" value="SIR2/SIRT2 'Small Domain"/>
    <property type="match status" value="1"/>
</dbReference>
<feature type="binding site" evidence="4">
    <location>
        <position position="213"/>
    </location>
    <ligand>
        <name>Zn(2+)</name>
        <dbReference type="ChEBI" id="CHEBI:29105"/>
    </ligand>
</feature>
<dbReference type="AlphaFoldDB" id="A0A5B0E4K2"/>
<feature type="active site" description="Proton acceptor" evidence="4">
    <location>
        <position position="150"/>
    </location>
</feature>
<dbReference type="GO" id="GO:0017136">
    <property type="term" value="F:histone deacetylase activity, NAD-dependent"/>
    <property type="evidence" value="ECO:0007669"/>
    <property type="project" value="TreeGrafter"/>
</dbReference>
<dbReference type="InterPro" id="IPR050134">
    <property type="entry name" value="NAD-dep_sirtuin_deacylases"/>
</dbReference>
<organism evidence="6 7">
    <name type="scientific">Paeniglutamicibacter gangotriensis</name>
    <dbReference type="NCBI Taxonomy" id="254787"/>
    <lineage>
        <taxon>Bacteria</taxon>
        <taxon>Bacillati</taxon>
        <taxon>Actinomycetota</taxon>
        <taxon>Actinomycetes</taxon>
        <taxon>Micrococcales</taxon>
        <taxon>Micrococcaceae</taxon>
        <taxon>Paeniglutamicibacter</taxon>
    </lineage>
</organism>
<name>A0A5B0E4K2_9MICC</name>
<dbReference type="InterPro" id="IPR029035">
    <property type="entry name" value="DHS-like_NAD/FAD-binding_dom"/>
</dbReference>
<evidence type="ECO:0000259" key="5">
    <source>
        <dbReference type="PROSITE" id="PS50305"/>
    </source>
</evidence>
<accession>A0A5B0E4K2</accession>
<evidence type="ECO:0000256" key="3">
    <source>
        <dbReference type="ARBA" id="ARBA00023027"/>
    </source>
</evidence>
<keyword evidence="2" id="KW-0808">Transferase</keyword>
<dbReference type="InterPro" id="IPR026591">
    <property type="entry name" value="Sirtuin_cat_small_dom_sf"/>
</dbReference>
<gene>
    <name evidence="6" type="ORF">FQ154_17605</name>
</gene>
<evidence type="ECO:0000313" key="6">
    <source>
        <dbReference type="EMBL" id="KAA0973638.1"/>
    </source>
</evidence>
<dbReference type="PANTHER" id="PTHR11085:SF10">
    <property type="entry name" value="NAD-DEPENDENT PROTEIN DEACYLASE SIRTUIN-5, MITOCHONDRIAL-RELATED"/>
    <property type="match status" value="1"/>
</dbReference>
<feature type="domain" description="Deacetylase sirtuin-type" evidence="5">
    <location>
        <begin position="29"/>
        <end position="322"/>
    </location>
</feature>
<dbReference type="GO" id="GO:0046872">
    <property type="term" value="F:metal ion binding"/>
    <property type="evidence" value="ECO:0007669"/>
    <property type="project" value="UniProtKB-KW"/>
</dbReference>